<feature type="compositionally biased region" description="Basic and acidic residues" evidence="1">
    <location>
        <begin position="149"/>
        <end position="163"/>
    </location>
</feature>
<dbReference type="EnsemblMetazoa" id="Aqu2.1.32735_001">
    <property type="protein sequence ID" value="Aqu2.1.32735_001"/>
    <property type="gene ID" value="Aqu2.1.32735"/>
</dbReference>
<feature type="region of interest" description="Disordered" evidence="1">
    <location>
        <begin position="551"/>
        <end position="589"/>
    </location>
</feature>
<feature type="transmembrane region" description="Helical" evidence="2">
    <location>
        <begin position="473"/>
        <end position="499"/>
    </location>
</feature>
<evidence type="ECO:0000256" key="1">
    <source>
        <dbReference type="SAM" id="MobiDB-lite"/>
    </source>
</evidence>
<keyword evidence="2" id="KW-0812">Transmembrane</keyword>
<feature type="compositionally biased region" description="Basic and acidic residues" evidence="1">
    <location>
        <begin position="22"/>
        <end position="37"/>
    </location>
</feature>
<keyword evidence="2" id="KW-1133">Transmembrane helix</keyword>
<name>A0A1X7UXM6_AMPQE</name>
<accession>A0A1X7UXM6</accession>
<feature type="region of interest" description="Disordered" evidence="1">
    <location>
        <begin position="1"/>
        <end position="163"/>
    </location>
</feature>
<organism evidence="3">
    <name type="scientific">Amphimedon queenslandica</name>
    <name type="common">Sponge</name>
    <dbReference type="NCBI Taxonomy" id="400682"/>
    <lineage>
        <taxon>Eukaryota</taxon>
        <taxon>Metazoa</taxon>
        <taxon>Porifera</taxon>
        <taxon>Demospongiae</taxon>
        <taxon>Heteroscleromorpha</taxon>
        <taxon>Haplosclerida</taxon>
        <taxon>Niphatidae</taxon>
        <taxon>Amphimedon</taxon>
    </lineage>
</organism>
<proteinExistence type="predicted"/>
<protein>
    <recommendedName>
        <fullName evidence="4">RNA polymerase-associated protein LEO1</fullName>
    </recommendedName>
</protein>
<dbReference type="GO" id="GO:0032968">
    <property type="term" value="P:positive regulation of transcription elongation by RNA polymerase II"/>
    <property type="evidence" value="ECO:0007669"/>
    <property type="project" value="TreeGrafter"/>
</dbReference>
<dbReference type="GO" id="GO:1990269">
    <property type="term" value="F:RNA polymerase II C-terminal domain phosphoserine binding"/>
    <property type="evidence" value="ECO:0007669"/>
    <property type="project" value="TreeGrafter"/>
</dbReference>
<evidence type="ECO:0000256" key="2">
    <source>
        <dbReference type="SAM" id="Phobius"/>
    </source>
</evidence>
<dbReference type="GO" id="GO:0016593">
    <property type="term" value="C:Cdc73/Paf1 complex"/>
    <property type="evidence" value="ECO:0007669"/>
    <property type="project" value="InterPro"/>
</dbReference>
<feature type="compositionally biased region" description="Low complexity" evidence="1">
    <location>
        <begin position="86"/>
        <end position="96"/>
    </location>
</feature>
<sequence>MEKDLFGEDSSVEEDSSEEEELTAKKKVEGKGNEEGSVRGASTSSTSSSGSSSEQDTKDVEEPMSHTQLGGELTDSQFPDTQDLFGADSSDLSSGGSDKEDEKVPTEVPPTASEPQPSTIPESARNIFGDEDDISSSDNDESGALMETHPPEEPHPPQEEEEVPRIEVEIPRVSADLGTDLHFVKLPNFLSIETRPFDPVLYEDEGDDDGDVLDEDGRARLKLKVENTIRWRKTVNENGEEVKESNSRIVQWSDGSMSLYLGSEIFDIHCQPLQREYSHLFVRQGTGLQGQAVFKNKISFRPHSTDSQTHRKMTLSIADRFSRAQKIRVLPVVEKDPESRRSEMIKDEEKKLRESVKLRSQQQKVKKKFPRRGLTASYLEPDILMGEDDGACPHCGLVVGVAGNSIKKITMKELFLIYSLYLSLLATIAIGTDVAPSSDTMESSESIIMLSPSPTSTVTPSPSSTPSWLDEHLSLVIGVPTGIGLCILMFLGCLIYCGISAAVHAWKERRAAQGDSSYHGSGGGTRFTGVAATPHASSAYNSSVAYNTSSAFEPSDDTLPRRKKGSHGNHVDDDPSSLAVDPTEDVSGV</sequence>
<reference evidence="3" key="1">
    <citation type="submission" date="2017-05" db="UniProtKB">
        <authorList>
            <consortium name="EnsemblMetazoa"/>
        </authorList>
    </citation>
    <scope>IDENTIFICATION</scope>
</reference>
<dbReference type="InterPro" id="IPR007149">
    <property type="entry name" value="Leo1"/>
</dbReference>
<feature type="compositionally biased region" description="Low complexity" evidence="1">
    <location>
        <begin position="42"/>
        <end position="53"/>
    </location>
</feature>
<dbReference type="InParanoid" id="A0A1X7UXM6"/>
<keyword evidence="2" id="KW-0472">Membrane</keyword>
<feature type="compositionally biased region" description="Acidic residues" evidence="1">
    <location>
        <begin position="129"/>
        <end position="141"/>
    </location>
</feature>
<evidence type="ECO:0000313" key="3">
    <source>
        <dbReference type="EnsemblMetazoa" id="Aqu2.1.32735_001"/>
    </source>
</evidence>
<dbReference type="AlphaFoldDB" id="A0A1X7UXM6"/>
<dbReference type="eggNOG" id="KOG2428">
    <property type="taxonomic scope" value="Eukaryota"/>
</dbReference>
<feature type="compositionally biased region" description="Basic and acidic residues" evidence="1">
    <location>
        <begin position="55"/>
        <end position="64"/>
    </location>
</feature>
<evidence type="ECO:0008006" key="4">
    <source>
        <dbReference type="Google" id="ProtNLM"/>
    </source>
</evidence>
<dbReference type="Pfam" id="PF04004">
    <property type="entry name" value="Leo1"/>
    <property type="match status" value="1"/>
</dbReference>
<dbReference type="GO" id="GO:0006368">
    <property type="term" value="P:transcription elongation by RNA polymerase II"/>
    <property type="evidence" value="ECO:0007669"/>
    <property type="project" value="InterPro"/>
</dbReference>
<feature type="compositionally biased region" description="Acidic residues" evidence="1">
    <location>
        <begin position="10"/>
        <end position="21"/>
    </location>
</feature>
<feature type="transmembrane region" description="Helical" evidence="2">
    <location>
        <begin position="414"/>
        <end position="432"/>
    </location>
</feature>
<dbReference type="PANTHER" id="PTHR23146">
    <property type="entry name" value="LEO1 PROTEIN"/>
    <property type="match status" value="1"/>
</dbReference>
<dbReference type="STRING" id="400682.A0A1X7UXM6"/>
<dbReference type="PANTHER" id="PTHR23146:SF0">
    <property type="entry name" value="RNA POLYMERASE-ASSOCIATED PROTEIN LEO1"/>
    <property type="match status" value="1"/>
</dbReference>
<dbReference type="OrthoDB" id="20844at2759"/>